<reference evidence="2 3" key="1">
    <citation type="submission" date="2019-03" db="EMBL/GenBank/DDBJ databases">
        <title>Genomic Encyclopedia of Type Strains, Phase III (KMG-III): the genomes of soil and plant-associated and newly described type strains.</title>
        <authorList>
            <person name="Whitman W."/>
        </authorList>
    </citation>
    <scope>NUCLEOTIDE SEQUENCE [LARGE SCALE GENOMIC DNA]</scope>
    <source>
        <strain evidence="2 3">VKM Ac-2527</strain>
    </source>
</reference>
<dbReference type="EMBL" id="SNWQ01000003">
    <property type="protein sequence ID" value="TDO51497.1"/>
    <property type="molecule type" value="Genomic_DNA"/>
</dbReference>
<comment type="caution">
    <text evidence="2">The sequence shown here is derived from an EMBL/GenBank/DDBJ whole genome shotgun (WGS) entry which is preliminary data.</text>
</comment>
<dbReference type="Proteomes" id="UP000295388">
    <property type="component" value="Unassembled WGS sequence"/>
</dbReference>
<evidence type="ECO:0000256" key="1">
    <source>
        <dbReference type="SAM" id="MobiDB-lite"/>
    </source>
</evidence>
<dbReference type="InterPro" id="IPR032724">
    <property type="entry name" value="SCP1.201-like"/>
</dbReference>
<dbReference type="AlphaFoldDB" id="A0A4R6KJK8"/>
<protein>
    <submittedName>
        <fullName evidence="2">Nucleic acid/nucleotide deaminase of polymorphic system toxin</fullName>
    </submittedName>
</protein>
<gene>
    <name evidence="2" type="ORF">EV643_103236</name>
</gene>
<feature type="compositionally biased region" description="Basic and acidic residues" evidence="1">
    <location>
        <begin position="1"/>
        <end position="13"/>
    </location>
</feature>
<evidence type="ECO:0000313" key="2">
    <source>
        <dbReference type="EMBL" id="TDO51497.1"/>
    </source>
</evidence>
<proteinExistence type="predicted"/>
<feature type="region of interest" description="Disordered" evidence="1">
    <location>
        <begin position="1"/>
        <end position="35"/>
    </location>
</feature>
<dbReference type="Pfam" id="PF14428">
    <property type="entry name" value="DddA-like"/>
    <property type="match status" value="1"/>
</dbReference>
<keyword evidence="3" id="KW-1185">Reference proteome</keyword>
<organism evidence="2 3">
    <name type="scientific">Kribbella caucasensis</name>
    <dbReference type="NCBI Taxonomy" id="2512215"/>
    <lineage>
        <taxon>Bacteria</taxon>
        <taxon>Bacillati</taxon>
        <taxon>Actinomycetota</taxon>
        <taxon>Actinomycetes</taxon>
        <taxon>Propionibacteriales</taxon>
        <taxon>Kribbellaceae</taxon>
        <taxon>Kribbella</taxon>
    </lineage>
</organism>
<evidence type="ECO:0000313" key="3">
    <source>
        <dbReference type="Proteomes" id="UP000295388"/>
    </source>
</evidence>
<accession>A0A4R6KJK8</accession>
<name>A0A4R6KJK8_9ACTN</name>
<feature type="compositionally biased region" description="Polar residues" evidence="1">
    <location>
        <begin position="14"/>
        <end position="25"/>
    </location>
</feature>
<sequence>MTKPTRMEQHPEHSLSNQVPRTNPSPLGLLPARSSNDCRYDNQGTRRVVSGLMLLERNTTSSAGLMSTPRTSIGSWRTIRSGSRRGADTLGSHVEIKFAMLMRKRALTDETITINNRPCPGPYGCHRNLWRFLPDGARLTVYGPDSFKRTYPESGGRRQR</sequence>